<evidence type="ECO:0000256" key="1">
    <source>
        <dbReference type="SAM" id="MobiDB-lite"/>
    </source>
</evidence>
<dbReference type="InterPro" id="IPR053235">
    <property type="entry name" value="Ser_Thr_kinase"/>
</dbReference>
<dbReference type="PROSITE" id="PS00108">
    <property type="entry name" value="PROTEIN_KINASE_ST"/>
    <property type="match status" value="1"/>
</dbReference>
<keyword evidence="3" id="KW-0808">Transferase</keyword>
<dbReference type="Gene3D" id="3.30.200.20">
    <property type="entry name" value="Phosphorylase Kinase, domain 1"/>
    <property type="match status" value="1"/>
</dbReference>
<dbReference type="GO" id="GO:0004674">
    <property type="term" value="F:protein serine/threonine kinase activity"/>
    <property type="evidence" value="ECO:0007669"/>
    <property type="project" value="TreeGrafter"/>
</dbReference>
<dbReference type="GO" id="GO:0005737">
    <property type="term" value="C:cytoplasm"/>
    <property type="evidence" value="ECO:0007669"/>
    <property type="project" value="TreeGrafter"/>
</dbReference>
<dbReference type="PROSITE" id="PS50011">
    <property type="entry name" value="PROTEIN_KINASE_DOM"/>
    <property type="match status" value="1"/>
</dbReference>
<dbReference type="SMART" id="SM00220">
    <property type="entry name" value="S_TKc"/>
    <property type="match status" value="1"/>
</dbReference>
<organism evidence="3 4">
    <name type="scientific">Lentithecium fluviatile CBS 122367</name>
    <dbReference type="NCBI Taxonomy" id="1168545"/>
    <lineage>
        <taxon>Eukaryota</taxon>
        <taxon>Fungi</taxon>
        <taxon>Dikarya</taxon>
        <taxon>Ascomycota</taxon>
        <taxon>Pezizomycotina</taxon>
        <taxon>Dothideomycetes</taxon>
        <taxon>Pleosporomycetidae</taxon>
        <taxon>Pleosporales</taxon>
        <taxon>Massarineae</taxon>
        <taxon>Lentitheciaceae</taxon>
        <taxon>Lentithecium</taxon>
    </lineage>
</organism>
<evidence type="ECO:0000313" key="3">
    <source>
        <dbReference type="EMBL" id="KAF2682217.1"/>
    </source>
</evidence>
<dbReference type="Proteomes" id="UP000799291">
    <property type="component" value="Unassembled WGS sequence"/>
</dbReference>
<keyword evidence="4" id="KW-1185">Reference proteome</keyword>
<evidence type="ECO:0000259" key="2">
    <source>
        <dbReference type="PROSITE" id="PS50011"/>
    </source>
</evidence>
<dbReference type="EMBL" id="MU005588">
    <property type="protein sequence ID" value="KAF2682217.1"/>
    <property type="molecule type" value="Genomic_DNA"/>
</dbReference>
<dbReference type="CDD" id="cd00180">
    <property type="entry name" value="PKc"/>
    <property type="match status" value="1"/>
</dbReference>
<feature type="non-terminal residue" evidence="3">
    <location>
        <position position="1"/>
    </location>
</feature>
<name>A0A6G1IVD4_9PLEO</name>
<feature type="compositionally biased region" description="Polar residues" evidence="1">
    <location>
        <begin position="570"/>
        <end position="599"/>
    </location>
</feature>
<dbReference type="Pfam" id="PF00069">
    <property type="entry name" value="Pkinase"/>
    <property type="match status" value="1"/>
</dbReference>
<protein>
    <submittedName>
        <fullName evidence="3">Kinase-like protein</fullName>
    </submittedName>
</protein>
<dbReference type="PANTHER" id="PTHR24361:SF842">
    <property type="entry name" value="KINASE, PUTATIVE-RELATED"/>
    <property type="match status" value="1"/>
</dbReference>
<dbReference type="InterPro" id="IPR008271">
    <property type="entry name" value="Ser/Thr_kinase_AS"/>
</dbReference>
<proteinExistence type="predicted"/>
<feature type="domain" description="Protein kinase" evidence="2">
    <location>
        <begin position="179"/>
        <end position="466"/>
    </location>
</feature>
<reference evidence="3" key="1">
    <citation type="journal article" date="2020" name="Stud. Mycol.">
        <title>101 Dothideomycetes genomes: a test case for predicting lifestyles and emergence of pathogens.</title>
        <authorList>
            <person name="Haridas S."/>
            <person name="Albert R."/>
            <person name="Binder M."/>
            <person name="Bloem J."/>
            <person name="Labutti K."/>
            <person name="Salamov A."/>
            <person name="Andreopoulos B."/>
            <person name="Baker S."/>
            <person name="Barry K."/>
            <person name="Bills G."/>
            <person name="Bluhm B."/>
            <person name="Cannon C."/>
            <person name="Castanera R."/>
            <person name="Culley D."/>
            <person name="Daum C."/>
            <person name="Ezra D."/>
            <person name="Gonzalez J."/>
            <person name="Henrissat B."/>
            <person name="Kuo A."/>
            <person name="Liang C."/>
            <person name="Lipzen A."/>
            <person name="Lutzoni F."/>
            <person name="Magnuson J."/>
            <person name="Mondo S."/>
            <person name="Nolan M."/>
            <person name="Ohm R."/>
            <person name="Pangilinan J."/>
            <person name="Park H.-J."/>
            <person name="Ramirez L."/>
            <person name="Alfaro M."/>
            <person name="Sun H."/>
            <person name="Tritt A."/>
            <person name="Yoshinaga Y."/>
            <person name="Zwiers L.-H."/>
            <person name="Turgeon B."/>
            <person name="Goodwin S."/>
            <person name="Spatafora J."/>
            <person name="Crous P."/>
            <person name="Grigoriev I."/>
        </authorList>
    </citation>
    <scope>NUCLEOTIDE SEQUENCE</scope>
    <source>
        <strain evidence="3">CBS 122367</strain>
    </source>
</reference>
<feature type="non-terminal residue" evidence="3">
    <location>
        <position position="599"/>
    </location>
</feature>
<keyword evidence="3" id="KW-0418">Kinase</keyword>
<evidence type="ECO:0000313" key="4">
    <source>
        <dbReference type="Proteomes" id="UP000799291"/>
    </source>
</evidence>
<sequence length="599" mass="67628">QGRNQAEYLQRSGANLQTVRAQCHQTGFAKRMPGVGRRIIQHVRKISEDEFNALLDKVNIPRPSDHSDMLPVLRDGVFTYISELLRQFGKGEWALRPRTFCILRILGCPEAMESFVNLKRTDAFLPYNDRNLPDAIKGADIRAKFLQLQRLVLSSQHLKELEEERSAHFNFRAAADDNFSSIRQLGQGGFGIVDEVYGPFTLKYFARKRIHRGISALQDQRALGSFEKELTVLKAASHRHLVKLVSSYSDPTYVGLIMRPVADQDLKKYLLQNPGTDVDSSAQRQCLRTFFGCLTKALEYLHQHRIIHKDIKPQNVLVKKEEVYLTDFGTSKTLGEMSKSLSTGRNDKVTPRYCAPEVADQEPRGRRTDIWSMGCVFLEMATVLLGHSLDDMEAYYASHGTESRYFYKNREATKGWIEQLRSGTRSHDIEVLEWITAMLQESQTDRPTAPQMVAKISDAESDQKFFCFSCLHENCNYNECSDPQAKTSNSDLVTGALLQSYLRRDSIHDTDTEDDTVTSKVLEENGVVSVATEVEHLEDTTNFEELVDEVDVAQSPNQLGASLNDPRTPVNVTSKTPEATEQQTKGTDITRTNAQTGGA</sequence>
<dbReference type="Gene3D" id="1.10.510.10">
    <property type="entry name" value="Transferase(Phosphotransferase) domain 1"/>
    <property type="match status" value="1"/>
</dbReference>
<dbReference type="InterPro" id="IPR000719">
    <property type="entry name" value="Prot_kinase_dom"/>
</dbReference>
<feature type="region of interest" description="Disordered" evidence="1">
    <location>
        <begin position="557"/>
        <end position="599"/>
    </location>
</feature>
<dbReference type="GO" id="GO:0005524">
    <property type="term" value="F:ATP binding"/>
    <property type="evidence" value="ECO:0007669"/>
    <property type="project" value="InterPro"/>
</dbReference>
<dbReference type="SUPFAM" id="SSF56112">
    <property type="entry name" value="Protein kinase-like (PK-like)"/>
    <property type="match status" value="1"/>
</dbReference>
<dbReference type="InterPro" id="IPR011009">
    <property type="entry name" value="Kinase-like_dom_sf"/>
</dbReference>
<dbReference type="PANTHER" id="PTHR24361">
    <property type="entry name" value="MITOGEN-ACTIVATED KINASE KINASE KINASE"/>
    <property type="match status" value="1"/>
</dbReference>
<dbReference type="AlphaFoldDB" id="A0A6G1IVD4"/>
<accession>A0A6G1IVD4</accession>
<dbReference type="OrthoDB" id="4062651at2759"/>
<gene>
    <name evidence="3" type="ORF">K458DRAFT_456073</name>
</gene>